<dbReference type="Proteomes" id="UP001144372">
    <property type="component" value="Unassembled WGS sequence"/>
</dbReference>
<dbReference type="CDD" id="cd06223">
    <property type="entry name" value="PRTases_typeI"/>
    <property type="match status" value="1"/>
</dbReference>
<dbReference type="InterPro" id="IPR029057">
    <property type="entry name" value="PRTase-like"/>
</dbReference>
<dbReference type="InterPro" id="IPR000836">
    <property type="entry name" value="PRTase_dom"/>
</dbReference>
<accession>A0A9W6D3H8</accession>
<organism evidence="4 5">
    <name type="scientific">Desulforhabdus amnigena</name>
    <dbReference type="NCBI Taxonomy" id="40218"/>
    <lineage>
        <taxon>Bacteria</taxon>
        <taxon>Pseudomonadati</taxon>
        <taxon>Thermodesulfobacteriota</taxon>
        <taxon>Syntrophobacteria</taxon>
        <taxon>Syntrophobacterales</taxon>
        <taxon>Syntrophobacteraceae</taxon>
        <taxon>Desulforhabdus</taxon>
    </lineage>
</organism>
<dbReference type="PANTHER" id="PTHR47505">
    <property type="entry name" value="DNA UTILIZATION PROTEIN YHGH"/>
    <property type="match status" value="1"/>
</dbReference>
<reference evidence="4" key="1">
    <citation type="submission" date="2022-12" db="EMBL/GenBank/DDBJ databases">
        <title>Reference genome sequencing for broad-spectrum identification of bacterial and archaeal isolates by mass spectrometry.</title>
        <authorList>
            <person name="Sekiguchi Y."/>
            <person name="Tourlousse D.M."/>
        </authorList>
    </citation>
    <scope>NUCLEOTIDE SEQUENCE</scope>
    <source>
        <strain evidence="4">ASRB1</strain>
    </source>
</reference>
<dbReference type="AlphaFoldDB" id="A0A9W6D3H8"/>
<comment type="caution">
    <text evidence="4">The sequence shown here is derived from an EMBL/GenBank/DDBJ whole genome shotgun (WGS) entry which is preliminary data.</text>
</comment>
<evidence type="ECO:0000259" key="3">
    <source>
        <dbReference type="Pfam" id="PF18912"/>
    </source>
</evidence>
<evidence type="ECO:0000313" key="4">
    <source>
        <dbReference type="EMBL" id="GLI33893.1"/>
    </source>
</evidence>
<comment type="similarity">
    <text evidence="1">Belongs to the ComF/GntX family.</text>
</comment>
<feature type="domain" description="Double zinc ribbon" evidence="3">
    <location>
        <begin position="32"/>
        <end position="94"/>
    </location>
</feature>
<evidence type="ECO:0000256" key="1">
    <source>
        <dbReference type="ARBA" id="ARBA00008007"/>
    </source>
</evidence>
<dbReference type="RefSeq" id="WP_281793155.1">
    <property type="nucleotide sequence ID" value="NZ_BSDR01000001.1"/>
</dbReference>
<name>A0A9W6D3H8_9BACT</name>
<dbReference type="InterPro" id="IPR051910">
    <property type="entry name" value="ComF/GntX_DNA_util-trans"/>
</dbReference>
<evidence type="ECO:0000259" key="2">
    <source>
        <dbReference type="Pfam" id="PF00156"/>
    </source>
</evidence>
<dbReference type="Pfam" id="PF00156">
    <property type="entry name" value="Pribosyltran"/>
    <property type="match status" value="1"/>
</dbReference>
<dbReference type="SUPFAM" id="SSF53271">
    <property type="entry name" value="PRTase-like"/>
    <property type="match status" value="1"/>
</dbReference>
<dbReference type="PANTHER" id="PTHR47505:SF1">
    <property type="entry name" value="DNA UTILIZATION PROTEIN YHGH"/>
    <property type="match status" value="1"/>
</dbReference>
<protein>
    <submittedName>
        <fullName evidence="4">Amidophosphoribosyltransferase</fullName>
    </submittedName>
</protein>
<evidence type="ECO:0000313" key="5">
    <source>
        <dbReference type="Proteomes" id="UP001144372"/>
    </source>
</evidence>
<dbReference type="InterPro" id="IPR044005">
    <property type="entry name" value="DZR_2"/>
</dbReference>
<dbReference type="EMBL" id="BSDR01000001">
    <property type="protein sequence ID" value="GLI33893.1"/>
    <property type="molecule type" value="Genomic_DNA"/>
</dbReference>
<feature type="domain" description="Phosphoribosyltransferase" evidence="2">
    <location>
        <begin position="169"/>
        <end position="272"/>
    </location>
</feature>
<dbReference type="Pfam" id="PF18912">
    <property type="entry name" value="DZR_2"/>
    <property type="match status" value="1"/>
</dbReference>
<proteinExistence type="inferred from homology"/>
<gene>
    <name evidence="4" type="ORF">DAMNIGENAA_13260</name>
</gene>
<sequence>MAPPVELKSSVLRPKWSFEKALRHLKGLGRSFLDLCFPIPCAGCGRKWLLHHEGFWCESCLEKIPWISSPICPQCGRPFPKSPSSPDHLCGDCLLSTFSFDYARSAVQHAGIVREHIHELKFGGHLHWVPALAELLLRTIEREQAPRAQIIVPVPLHVKRVRERGFNQAALIAGVMARRLGVPVRFDVLVRRFWTAPQTRLNRSQRLENVKGAFQVSLSSEIRGRIVLMIDDVFTTGTTLNECAKVLKESGAAEIHALTVSRALPDWKKSYDDSSSFMDDAL</sequence>
<dbReference type="Gene3D" id="3.40.50.2020">
    <property type="match status" value="1"/>
</dbReference>
<keyword evidence="5" id="KW-1185">Reference proteome</keyword>